<reference evidence="1" key="1">
    <citation type="submission" date="2021-02" db="EMBL/GenBank/DDBJ databases">
        <authorList>
            <person name="Nowell W R."/>
        </authorList>
    </citation>
    <scope>NUCLEOTIDE SEQUENCE</scope>
</reference>
<evidence type="ECO:0000313" key="1">
    <source>
        <dbReference type="EMBL" id="CAF4281033.1"/>
    </source>
</evidence>
<protein>
    <submittedName>
        <fullName evidence="1">Uncharacterized protein</fullName>
    </submittedName>
</protein>
<dbReference type="Proteomes" id="UP000663874">
    <property type="component" value="Unassembled WGS sequence"/>
</dbReference>
<name>A0A820GL21_9BILA</name>
<comment type="caution">
    <text evidence="1">The sequence shown here is derived from an EMBL/GenBank/DDBJ whole genome shotgun (WGS) entry which is preliminary data.</text>
</comment>
<gene>
    <name evidence="1" type="ORF">FNK824_LOCUS39900</name>
</gene>
<proteinExistence type="predicted"/>
<organism evidence="1 2">
    <name type="scientific">Rotaria sordida</name>
    <dbReference type="NCBI Taxonomy" id="392033"/>
    <lineage>
        <taxon>Eukaryota</taxon>
        <taxon>Metazoa</taxon>
        <taxon>Spiralia</taxon>
        <taxon>Gnathifera</taxon>
        <taxon>Rotifera</taxon>
        <taxon>Eurotatoria</taxon>
        <taxon>Bdelloidea</taxon>
        <taxon>Philodinida</taxon>
        <taxon>Philodinidae</taxon>
        <taxon>Rotaria</taxon>
    </lineage>
</organism>
<accession>A0A820GL21</accession>
<feature type="non-terminal residue" evidence="1">
    <location>
        <position position="20"/>
    </location>
</feature>
<dbReference type="AlphaFoldDB" id="A0A820GL21"/>
<sequence length="20" mass="2049">MLGSPPILSPSDTVWCGCSV</sequence>
<evidence type="ECO:0000313" key="2">
    <source>
        <dbReference type="Proteomes" id="UP000663874"/>
    </source>
</evidence>
<dbReference type="EMBL" id="CAJOBE010028388">
    <property type="protein sequence ID" value="CAF4281033.1"/>
    <property type="molecule type" value="Genomic_DNA"/>
</dbReference>